<feature type="signal peptide" evidence="2">
    <location>
        <begin position="1"/>
        <end position="21"/>
    </location>
</feature>
<feature type="chain" id="PRO_5038835875" description="Transcobalamin-like C-terminal domain-containing protein" evidence="2">
    <location>
        <begin position="22"/>
        <end position="131"/>
    </location>
</feature>
<dbReference type="Pfam" id="PF14478">
    <property type="entry name" value="DUF4430"/>
    <property type="match status" value="1"/>
</dbReference>
<dbReference type="Proteomes" id="UP000182152">
    <property type="component" value="Unassembled WGS sequence"/>
</dbReference>
<reference evidence="4 5" key="1">
    <citation type="submission" date="2014-12" db="EMBL/GenBank/DDBJ databases">
        <title>Draft genome sequences of 29 type strains of Enterococci.</title>
        <authorList>
            <person name="Zhong Z."/>
            <person name="Sun Z."/>
            <person name="Liu W."/>
            <person name="Zhang W."/>
            <person name="Zhang H."/>
        </authorList>
    </citation>
    <scope>NUCLEOTIDE SEQUENCE [LARGE SCALE GENOMIC DNA]</scope>
    <source>
        <strain evidence="4 5">DSM 15687</strain>
    </source>
</reference>
<organism evidence="4 5">
    <name type="scientific">Enterococcus ratti</name>
    <dbReference type="NCBI Taxonomy" id="150033"/>
    <lineage>
        <taxon>Bacteria</taxon>
        <taxon>Bacillati</taxon>
        <taxon>Bacillota</taxon>
        <taxon>Bacilli</taxon>
        <taxon>Lactobacillales</taxon>
        <taxon>Enterococcaceae</taxon>
        <taxon>Enterococcus</taxon>
    </lineage>
</organism>
<dbReference type="InterPro" id="IPR027954">
    <property type="entry name" value="Transcobalamin-like_C"/>
</dbReference>
<keyword evidence="5" id="KW-1185">Reference proteome</keyword>
<dbReference type="PROSITE" id="PS51257">
    <property type="entry name" value="PROKAR_LIPOPROTEIN"/>
    <property type="match status" value="1"/>
</dbReference>
<evidence type="ECO:0000259" key="3">
    <source>
        <dbReference type="Pfam" id="PF14478"/>
    </source>
</evidence>
<dbReference type="Gene3D" id="2.170.130.30">
    <property type="match status" value="1"/>
</dbReference>
<comment type="caution">
    <text evidence="4">The sequence shown here is derived from an EMBL/GenBank/DDBJ whole genome shotgun (WGS) entry which is preliminary data.</text>
</comment>
<dbReference type="EMBL" id="JXLB01000007">
    <property type="protein sequence ID" value="OJG82863.1"/>
    <property type="molecule type" value="Genomic_DNA"/>
</dbReference>
<proteinExistence type="predicted"/>
<evidence type="ECO:0000313" key="4">
    <source>
        <dbReference type="EMBL" id="OJG82863.1"/>
    </source>
</evidence>
<feature type="domain" description="Transcobalamin-like C-terminal" evidence="3">
    <location>
        <begin position="63"/>
        <end position="128"/>
    </location>
</feature>
<feature type="region of interest" description="Disordered" evidence="1">
    <location>
        <begin position="110"/>
        <end position="131"/>
    </location>
</feature>
<protein>
    <recommendedName>
        <fullName evidence="3">Transcobalamin-like C-terminal domain-containing protein</fullName>
    </recommendedName>
</protein>
<dbReference type="AlphaFoldDB" id="A0A1L8WPB0"/>
<keyword evidence="2" id="KW-0732">Signal</keyword>
<name>A0A1L8WPB0_9ENTE</name>
<dbReference type="STRING" id="150033.RV14_GL002155"/>
<gene>
    <name evidence="4" type="ORF">RV14_GL002155</name>
</gene>
<dbReference type="RefSeq" id="WP_071855162.1">
    <property type="nucleotide sequence ID" value="NZ_JXLB01000007.1"/>
</dbReference>
<accession>A0A1L8WPB0</accession>
<evidence type="ECO:0000256" key="1">
    <source>
        <dbReference type="SAM" id="MobiDB-lite"/>
    </source>
</evidence>
<feature type="compositionally biased region" description="Basic and acidic residues" evidence="1">
    <location>
        <begin position="111"/>
        <end position="125"/>
    </location>
</feature>
<evidence type="ECO:0000256" key="2">
    <source>
        <dbReference type="SAM" id="SignalP"/>
    </source>
</evidence>
<evidence type="ECO:0000313" key="5">
    <source>
        <dbReference type="Proteomes" id="UP000182152"/>
    </source>
</evidence>
<dbReference type="OrthoDB" id="2870483at2"/>
<sequence length="131" mass="14196">MANKKKIGRWFIGIMTLVLLAGCSAGSKQTANTSKKMIEVAITVTKDHGAKKIADKKVSVKEGTTLDTIMKENFDVKEQGGIITSINGTTQDKEAGKYWLFDLNGQPATKGAKDIKPENGDKISWDLHGNS</sequence>